<dbReference type="InterPro" id="IPR015421">
    <property type="entry name" value="PyrdxlP-dep_Trfase_major"/>
</dbReference>
<dbReference type="Gene3D" id="3.90.1150.10">
    <property type="entry name" value="Aspartate Aminotransferase, domain 1"/>
    <property type="match status" value="1"/>
</dbReference>
<gene>
    <name evidence="4" type="primary">kynU</name>
    <name evidence="8" type="ORF">W908_06070</name>
</gene>
<dbReference type="PATRIC" id="fig|1125411.7.peg.1196"/>
<dbReference type="Pfam" id="PF01041">
    <property type="entry name" value="DegT_DnrJ_EryC1"/>
    <property type="match status" value="1"/>
</dbReference>
<dbReference type="STRING" id="1125411.W908_06070"/>
<feature type="binding site" evidence="4">
    <location>
        <position position="100"/>
    </location>
    <ligand>
        <name>pyridoxal 5'-phosphate</name>
        <dbReference type="ChEBI" id="CHEBI:597326"/>
    </ligand>
</feature>
<name>A0A0M4M0K9_9GAMM</name>
<feature type="binding site" evidence="4">
    <location>
        <position position="99"/>
    </location>
    <ligand>
        <name>pyridoxal 5'-phosphate</name>
        <dbReference type="ChEBI" id="CHEBI:597326"/>
    </ligand>
</feature>
<organism evidence="8 9">
    <name type="scientific">Candidatus Pseudothioglobus singularis PS1</name>
    <dbReference type="NCBI Taxonomy" id="1125411"/>
    <lineage>
        <taxon>Bacteria</taxon>
        <taxon>Pseudomonadati</taxon>
        <taxon>Pseudomonadota</taxon>
        <taxon>Gammaproteobacteria</taxon>
        <taxon>Candidatus Pseudothioglobaceae</taxon>
        <taxon>Candidatus Pseudothioglobus</taxon>
    </lineage>
</organism>
<evidence type="ECO:0000256" key="2">
    <source>
        <dbReference type="ARBA" id="ARBA00022801"/>
    </source>
</evidence>
<dbReference type="EMBL" id="CP006911">
    <property type="protein sequence ID" value="ALE02137.1"/>
    <property type="molecule type" value="Genomic_DNA"/>
</dbReference>
<evidence type="ECO:0000256" key="6">
    <source>
        <dbReference type="PIRNR" id="PIRNR038800"/>
    </source>
</evidence>
<feature type="modified residue" description="N6-(pyridoxal phosphate)lysine" evidence="4">
    <location>
        <position position="226"/>
    </location>
</feature>
<dbReference type="RefSeq" id="WP_053820351.1">
    <property type="nucleotide sequence ID" value="NZ_CP006911.1"/>
</dbReference>
<feature type="binding site" evidence="4">
    <location>
        <position position="203"/>
    </location>
    <ligand>
        <name>pyridoxal 5'-phosphate</name>
        <dbReference type="ChEBI" id="CHEBI:597326"/>
    </ligand>
</feature>
<evidence type="ECO:0000256" key="1">
    <source>
        <dbReference type="ARBA" id="ARBA00022642"/>
    </source>
</evidence>
<evidence type="ECO:0000256" key="3">
    <source>
        <dbReference type="ARBA" id="ARBA00022898"/>
    </source>
</evidence>
<dbReference type="GO" id="GO:0019441">
    <property type="term" value="P:L-tryptophan catabolic process to kynurenine"/>
    <property type="evidence" value="ECO:0007669"/>
    <property type="project" value="TreeGrafter"/>
</dbReference>
<dbReference type="Pfam" id="PF22580">
    <property type="entry name" value="KYNU_C"/>
    <property type="match status" value="1"/>
</dbReference>
<feature type="binding site" evidence="4">
    <location>
        <begin position="127"/>
        <end position="130"/>
    </location>
    <ligand>
        <name>pyridoxal 5'-phosphate</name>
        <dbReference type="ChEBI" id="CHEBI:597326"/>
    </ligand>
</feature>
<evidence type="ECO:0000313" key="9">
    <source>
        <dbReference type="Proteomes" id="UP000068905"/>
    </source>
</evidence>
<keyword evidence="9" id="KW-1185">Reference proteome</keyword>
<feature type="binding site" evidence="4">
    <location>
        <position position="281"/>
    </location>
    <ligand>
        <name>pyridoxal 5'-phosphate</name>
        <dbReference type="ChEBI" id="CHEBI:597326"/>
    </ligand>
</feature>
<feature type="binding site" evidence="4">
    <location>
        <position position="200"/>
    </location>
    <ligand>
        <name>pyridoxal 5'-phosphate</name>
        <dbReference type="ChEBI" id="CHEBI:597326"/>
    </ligand>
</feature>
<comment type="catalytic activity">
    <reaction evidence="6">
        <text>3-hydroxy-L-kynurenine + H2O = 3-hydroxyanthranilate + L-alanine + H(+)</text>
        <dbReference type="Rhea" id="RHEA:25143"/>
        <dbReference type="ChEBI" id="CHEBI:15377"/>
        <dbReference type="ChEBI" id="CHEBI:15378"/>
        <dbReference type="ChEBI" id="CHEBI:36559"/>
        <dbReference type="ChEBI" id="CHEBI:57972"/>
        <dbReference type="ChEBI" id="CHEBI:58125"/>
        <dbReference type="EC" id="3.7.1.3"/>
    </reaction>
</comment>
<dbReference type="Gene3D" id="3.40.640.10">
    <property type="entry name" value="Type I PLP-dependent aspartate aminotransferase-like (Major domain)"/>
    <property type="match status" value="1"/>
</dbReference>
<dbReference type="InterPro" id="IPR015422">
    <property type="entry name" value="PyrdxlP-dep_Trfase_small"/>
</dbReference>
<evidence type="ECO:0000256" key="4">
    <source>
        <dbReference type="HAMAP-Rule" id="MF_01970"/>
    </source>
</evidence>
<dbReference type="GO" id="GO:0009435">
    <property type="term" value="P:NAD+ biosynthetic process"/>
    <property type="evidence" value="ECO:0007669"/>
    <property type="project" value="UniProtKB-UniRule"/>
</dbReference>
<dbReference type="GO" id="GO:0043420">
    <property type="term" value="P:anthranilate metabolic process"/>
    <property type="evidence" value="ECO:0007669"/>
    <property type="project" value="TreeGrafter"/>
</dbReference>
<comment type="similarity">
    <text evidence="4 6">Belongs to the kynureninase family.</text>
</comment>
<comment type="pathway">
    <text evidence="4 6">Amino-acid degradation; L-kynurenine degradation; L-alanine and anthranilate from L-kynurenine: step 1/1.</text>
</comment>
<dbReference type="PANTHER" id="PTHR14084:SF0">
    <property type="entry name" value="KYNURENINASE"/>
    <property type="match status" value="1"/>
</dbReference>
<dbReference type="SUPFAM" id="SSF53383">
    <property type="entry name" value="PLP-dependent transferases"/>
    <property type="match status" value="1"/>
</dbReference>
<dbReference type="EC" id="3.7.1.3" evidence="4 5"/>
<proteinExistence type="inferred from homology"/>
<feature type="binding site" evidence="4">
    <location>
        <position position="255"/>
    </location>
    <ligand>
        <name>pyridoxal 5'-phosphate</name>
        <dbReference type="ChEBI" id="CHEBI:597326"/>
    </ligand>
</feature>
<dbReference type="UniPathway" id="UPA00253">
    <property type="reaction ID" value="UER00329"/>
</dbReference>
<protein>
    <recommendedName>
        <fullName evidence="4 5">Kynureninase</fullName>
        <ecNumber evidence="4 5">3.7.1.3</ecNumber>
    </recommendedName>
    <alternativeName>
        <fullName evidence="4">L-kynurenine hydrolase</fullName>
    </alternativeName>
</protein>
<dbReference type="GO" id="GO:0019805">
    <property type="term" value="P:quinolinate biosynthetic process"/>
    <property type="evidence" value="ECO:0007669"/>
    <property type="project" value="UniProtKB-UniRule"/>
</dbReference>
<dbReference type="KEGG" id="tsn:W908_06070"/>
<feature type="binding site" evidence="4">
    <location>
        <position position="225"/>
    </location>
    <ligand>
        <name>pyridoxal 5'-phosphate</name>
        <dbReference type="ChEBI" id="CHEBI:597326"/>
    </ligand>
</feature>
<sequence>MNKLNLDYFQNLDNIDPLAKYREEFHLPKNIIYFDGNSLGLLPKRTIKNLEKTIYKEWGEELIRSWNNANWINMPLTLGDKIAPLLGANPGEVIVVDSTSVNLFKVLSSALILNKSRKVIVSEASNFPSDLYILEGVNEMFGNNFESCLIEEGEIDVEKYIDSSTAVVMLSHINYKTGRISDMKKITEHAHKKGALVVWDLSHSVGVMPMDLHKYNVDFAVGCTYKHLNGGPGAPGFLYVSHDLVEHVSQPLTGWLGHANPFGFEDKYNASNGIKKYICGTPPILSYKAVESGLEIFKEISMIMVREKSIELSEAFIALIEQECAEFGFELLSPKNPDQRGSQISFKHDDAYPIMQALISLGVIGDYREPNILRFGISPLYMRFEDIWEAIMCLKNIMESREWDSGQFKKRSYVT</sequence>
<keyword evidence="3 4" id="KW-0663">Pyridoxal phosphate</keyword>
<comment type="function">
    <text evidence="4 6">Catalyzes the cleavage of L-kynurenine (L-Kyn) and L-3-hydroxykynurenine (L-3OHKyn) into anthranilic acid (AA) and 3-hydroxyanthranilic acid (3-OHAA), respectively.</text>
</comment>
<comment type="subunit">
    <text evidence="4 6">Homodimer.</text>
</comment>
<keyword evidence="1 4" id="KW-0662">Pyridine nucleotide biosynthesis</keyword>
<dbReference type="OrthoDB" id="9812626at2"/>
<dbReference type="AlphaFoldDB" id="A0A0M4M0K9"/>
<comment type="cofactor">
    <cofactor evidence="4 6">
        <name>pyridoxal 5'-phosphate</name>
        <dbReference type="ChEBI" id="CHEBI:597326"/>
    </cofactor>
</comment>
<dbReference type="Proteomes" id="UP000068905">
    <property type="component" value="Chromosome"/>
</dbReference>
<reference evidence="8 9" key="1">
    <citation type="journal article" date="2015" name="Genome Announc.">
        <title>Genome Sequence of 'Candidatus Thioglobus singularis' Strain PS1, a Mixotroph from the SUP05 Clade of Marine Gammaproteobacteria.</title>
        <authorList>
            <person name="Marshall K.T."/>
            <person name="Morris R.M."/>
        </authorList>
    </citation>
    <scope>NUCLEOTIDE SEQUENCE [LARGE SCALE GENOMIC DNA]</scope>
    <source>
        <strain evidence="8 9">PS1</strain>
    </source>
</reference>
<dbReference type="UniPathway" id="UPA00334">
    <property type="reaction ID" value="UER00455"/>
</dbReference>
<comment type="caution">
    <text evidence="4">Lacks conserved residue(s) required for the propagation of feature annotation.</text>
</comment>
<evidence type="ECO:0000256" key="5">
    <source>
        <dbReference type="NCBIfam" id="TIGR01814"/>
    </source>
</evidence>
<dbReference type="InterPro" id="IPR015424">
    <property type="entry name" value="PyrdxlP-dep_Trfase"/>
</dbReference>
<accession>A0A0M4M0K9</accession>
<keyword evidence="2 4" id="KW-0378">Hydrolase</keyword>
<evidence type="ECO:0000256" key="7">
    <source>
        <dbReference type="RuleBase" id="RU004508"/>
    </source>
</evidence>
<comment type="similarity">
    <text evidence="7">Belongs to the DegT/DnrJ/EryC1 family.</text>
</comment>
<dbReference type="InterPro" id="IPR000653">
    <property type="entry name" value="DegT/StrS_aminotransferase"/>
</dbReference>
<dbReference type="PIRSF" id="PIRSF038800">
    <property type="entry name" value="KYNU"/>
    <property type="match status" value="1"/>
</dbReference>
<comment type="catalytic activity">
    <reaction evidence="4 6">
        <text>L-kynurenine + H2O = anthranilate + L-alanine + H(+)</text>
        <dbReference type="Rhea" id="RHEA:16813"/>
        <dbReference type="ChEBI" id="CHEBI:15377"/>
        <dbReference type="ChEBI" id="CHEBI:15378"/>
        <dbReference type="ChEBI" id="CHEBI:16567"/>
        <dbReference type="ChEBI" id="CHEBI:57959"/>
        <dbReference type="ChEBI" id="CHEBI:57972"/>
        <dbReference type="EC" id="3.7.1.3"/>
    </reaction>
</comment>
<evidence type="ECO:0000313" key="8">
    <source>
        <dbReference type="EMBL" id="ALE02137.1"/>
    </source>
</evidence>
<dbReference type="HAMAP" id="MF_01970">
    <property type="entry name" value="Kynureninase"/>
    <property type="match status" value="1"/>
</dbReference>
<comment type="pathway">
    <text evidence="4 6">Cofactor biosynthesis; NAD(+) biosynthesis; quinolinate from L-kynurenine: step 2/3.</text>
</comment>
<dbReference type="GO" id="GO:0030429">
    <property type="term" value="F:kynureninase activity"/>
    <property type="evidence" value="ECO:0007669"/>
    <property type="project" value="UniProtKB-UniRule"/>
</dbReference>
<dbReference type="PANTHER" id="PTHR14084">
    <property type="entry name" value="KYNURENINASE"/>
    <property type="match status" value="1"/>
</dbReference>
<dbReference type="GO" id="GO:0005737">
    <property type="term" value="C:cytoplasm"/>
    <property type="evidence" value="ECO:0007669"/>
    <property type="project" value="UniProtKB-UniRule"/>
</dbReference>
<dbReference type="GO" id="GO:0030170">
    <property type="term" value="F:pyridoxal phosphate binding"/>
    <property type="evidence" value="ECO:0007669"/>
    <property type="project" value="UniProtKB-UniRule"/>
</dbReference>
<dbReference type="NCBIfam" id="TIGR01814">
    <property type="entry name" value="kynureninase"/>
    <property type="match status" value="1"/>
</dbReference>
<dbReference type="GO" id="GO:0097053">
    <property type="term" value="P:L-kynurenine catabolic process"/>
    <property type="evidence" value="ECO:0007669"/>
    <property type="project" value="UniProtKB-UniRule"/>
</dbReference>
<dbReference type="InterPro" id="IPR010111">
    <property type="entry name" value="Kynureninase"/>
</dbReference>